<organism evidence="4 5">
    <name type="scientific">Folsomia candida</name>
    <name type="common">Springtail</name>
    <dbReference type="NCBI Taxonomy" id="158441"/>
    <lineage>
        <taxon>Eukaryota</taxon>
        <taxon>Metazoa</taxon>
        <taxon>Ecdysozoa</taxon>
        <taxon>Arthropoda</taxon>
        <taxon>Hexapoda</taxon>
        <taxon>Collembola</taxon>
        <taxon>Entomobryomorpha</taxon>
        <taxon>Isotomoidea</taxon>
        <taxon>Isotomidae</taxon>
        <taxon>Proisotominae</taxon>
        <taxon>Folsomia</taxon>
    </lineage>
</organism>
<dbReference type="Proteomes" id="UP000198287">
    <property type="component" value="Unassembled WGS sequence"/>
</dbReference>
<feature type="compositionally biased region" description="Low complexity" evidence="2">
    <location>
        <begin position="847"/>
        <end position="860"/>
    </location>
</feature>
<accession>A0A226F2B9</accession>
<feature type="compositionally biased region" description="Polar residues" evidence="2">
    <location>
        <begin position="148"/>
        <end position="165"/>
    </location>
</feature>
<feature type="compositionally biased region" description="Low complexity" evidence="2">
    <location>
        <begin position="776"/>
        <end position="793"/>
    </location>
</feature>
<protein>
    <recommendedName>
        <fullName evidence="3">C2H2-type domain-containing protein</fullName>
    </recommendedName>
</protein>
<feature type="domain" description="C2H2-type" evidence="3">
    <location>
        <begin position="704"/>
        <end position="727"/>
    </location>
</feature>
<gene>
    <name evidence="4" type="ORF">Fcan01_02943</name>
</gene>
<feature type="compositionally biased region" description="Acidic residues" evidence="2">
    <location>
        <begin position="60"/>
        <end position="69"/>
    </location>
</feature>
<feature type="region of interest" description="Disordered" evidence="2">
    <location>
        <begin position="1"/>
        <end position="97"/>
    </location>
</feature>
<proteinExistence type="predicted"/>
<feature type="region of interest" description="Disordered" evidence="2">
    <location>
        <begin position="1029"/>
        <end position="1061"/>
    </location>
</feature>
<feature type="compositionally biased region" description="Polar residues" evidence="2">
    <location>
        <begin position="1"/>
        <end position="11"/>
    </location>
</feature>
<name>A0A226F2B9_FOLCA</name>
<evidence type="ECO:0000313" key="4">
    <source>
        <dbReference type="EMBL" id="OXA63945.1"/>
    </source>
</evidence>
<feature type="compositionally biased region" description="Basic and acidic residues" evidence="2">
    <location>
        <begin position="669"/>
        <end position="682"/>
    </location>
</feature>
<feature type="compositionally biased region" description="Polar residues" evidence="2">
    <location>
        <begin position="653"/>
        <end position="667"/>
    </location>
</feature>
<feature type="compositionally biased region" description="Polar residues" evidence="2">
    <location>
        <begin position="1029"/>
        <end position="1041"/>
    </location>
</feature>
<feature type="compositionally biased region" description="Polar residues" evidence="2">
    <location>
        <begin position="629"/>
        <end position="642"/>
    </location>
</feature>
<feature type="region of interest" description="Disordered" evidence="2">
    <location>
        <begin position="1445"/>
        <end position="1480"/>
    </location>
</feature>
<dbReference type="PROSITE" id="PS50157">
    <property type="entry name" value="ZINC_FINGER_C2H2_2"/>
    <property type="match status" value="1"/>
</dbReference>
<keyword evidence="1" id="KW-0863">Zinc-finger</keyword>
<comment type="caution">
    <text evidence="4">The sequence shown here is derived from an EMBL/GenBank/DDBJ whole genome shotgun (WGS) entry which is preliminary data.</text>
</comment>
<feature type="region of interest" description="Disordered" evidence="2">
    <location>
        <begin position="1077"/>
        <end position="1138"/>
    </location>
</feature>
<feature type="compositionally biased region" description="Low complexity" evidence="2">
    <location>
        <begin position="1077"/>
        <end position="1115"/>
    </location>
</feature>
<evidence type="ECO:0000256" key="2">
    <source>
        <dbReference type="SAM" id="MobiDB-lite"/>
    </source>
</evidence>
<feature type="region of interest" description="Disordered" evidence="2">
    <location>
        <begin position="109"/>
        <end position="133"/>
    </location>
</feature>
<dbReference type="PROSITE" id="PS00028">
    <property type="entry name" value="ZINC_FINGER_C2H2_1"/>
    <property type="match status" value="2"/>
</dbReference>
<dbReference type="InterPro" id="IPR013087">
    <property type="entry name" value="Znf_C2H2_type"/>
</dbReference>
<feature type="compositionally biased region" description="Low complexity" evidence="2">
    <location>
        <begin position="1452"/>
        <end position="1480"/>
    </location>
</feature>
<feature type="region of interest" description="Disordered" evidence="2">
    <location>
        <begin position="1344"/>
        <end position="1372"/>
    </location>
</feature>
<evidence type="ECO:0000313" key="5">
    <source>
        <dbReference type="Proteomes" id="UP000198287"/>
    </source>
</evidence>
<dbReference type="OrthoDB" id="10692583at2759"/>
<reference evidence="4 5" key="1">
    <citation type="submission" date="2015-12" db="EMBL/GenBank/DDBJ databases">
        <title>The genome of Folsomia candida.</title>
        <authorList>
            <person name="Faddeeva A."/>
            <person name="Derks M.F."/>
            <person name="Anvar Y."/>
            <person name="Smit S."/>
            <person name="Van Straalen N."/>
            <person name="Roelofs D."/>
        </authorList>
    </citation>
    <scope>NUCLEOTIDE SEQUENCE [LARGE SCALE GENOMIC DNA]</scope>
    <source>
        <strain evidence="4 5">VU population</strain>
        <tissue evidence="4">Whole body</tissue>
    </source>
</reference>
<feature type="compositionally biased region" description="Low complexity" evidence="2">
    <location>
        <begin position="394"/>
        <end position="411"/>
    </location>
</feature>
<evidence type="ECO:0000256" key="1">
    <source>
        <dbReference type="PROSITE-ProRule" id="PRU00042"/>
    </source>
</evidence>
<feature type="region of interest" description="Disordered" evidence="2">
    <location>
        <begin position="148"/>
        <end position="228"/>
    </location>
</feature>
<feature type="compositionally biased region" description="Basic and acidic residues" evidence="2">
    <location>
        <begin position="14"/>
        <end position="27"/>
    </location>
</feature>
<feature type="compositionally biased region" description="Polar residues" evidence="2">
    <location>
        <begin position="804"/>
        <end position="820"/>
    </location>
</feature>
<feature type="compositionally biased region" description="Polar residues" evidence="2">
    <location>
        <begin position="31"/>
        <end position="41"/>
    </location>
</feature>
<dbReference type="GO" id="GO:0008270">
    <property type="term" value="F:zinc ion binding"/>
    <property type="evidence" value="ECO:0007669"/>
    <property type="project" value="UniProtKB-KW"/>
</dbReference>
<sequence length="1480" mass="158873">MVQIMSDSGHCSRNRAERASLDGKPEYPDSTAVSATNQISNIAPPLFPSPALSSHHEDVVDGPEDEEYENYSLTGTSRDSILRGEETNNNLSDSDKGFVADPWAVTSSFVPPQFDNDTDEDNHPLNVDTPNNATNVLEGYVNHVNLSSTFHSQRSPPPATSSGRNYRSLASKKRHRSKKSRTGSSSSGGSTISKRSTQSLQPRRATLVHTRRRSTQSSGAEPKRRMDADINGITTLVEPRAHQEESARSGPTVVETETPSTSTIPYCYRCFLKFAKYSHWKKHAIYEHILAKNPYPIVEMNYIDPASLGIEVVNPNVIEDHEEDATYGAITYIGVEEGNCIDELGGSTLISEDSTLGGLKLCIGREKGAYVVKRKSLGSLESNTDDNGPPPPLVEESPSSPQQQSQSTGPSDLLHNNPMPIIVMPMLMPCSTKSPETILSSPPKSNVPQREMVNLEAQYRSMVSIESELETVFSGEMDEFEQALEFAMERSRIAAGSPTLPKPLPTAGSGGVAIPGGGVRLLPPSDLNYKMISEDVPVISPSIAVESSDDIDVSEANLIKLLTTGTTPVNVEGSRIPTASSQLHEPSLVIAKKPCDEPGDVDPKASNKGCNGSSTSKDLENPDEENVEKSTNSTTKDVQTIEGQDESEERKGSSLNGKESTADSQNLELAKEKDADLSKREEVKALVEPTRILPDGSDNEADDFECQVCHKVFMSDDELRDHFSEDHFRLAEGVGILEPESPYPPPQTPQHQSNLSARDASETERGSSQSEVLHKSVTSPSSSSHSQQTQAHSLINVNGPGRSQPPSSSNMTGRPSTDNTGGVGRSPFGASTQGDLQNILWRNQANAAAAHAQQQQRGQGSVVASGFPGVPRPMGQSQGPGGQQNMGGISSRAPGPPNQSIIACQPVHHYTSNQPRASFGMGGQQGPLHPQRLSMQSGAPHHRISPPHYPMSLHNALTGVSGPPNEVRPNKEPRVVVDNQLLIQRQVRPAEIRPTQVNHNVAAAIGSVGSAGVNSVRLGNSITLSVCPTNSTHNSPATSPALQDLGLKQSSRSSSPAQAHHSVLAVRGVTVTPASPPITGISPVSSPSPSHSPVASSLTQHQIQQQQKAQASVIQRGPTSMSPPRENPPRDDNFSPPVISTVRGNVQPATTQSIPLQQAAASHNFAIPRPPPPIHRMQYSSSSYGMGVTVNSTAQRPDRPPTVDLTDDDVQTHAQQRISGVPQNHQMMNPPPIRRFVAAQAATFPQQRSSTTMDRLPSCNICGLMFPSILSLDTHKMSNHAIPRSNQHPPPPANVTSPTNGGTRPQQPSPVRSALTMSRPMIMPGHGAQPSIVRAPQVPGSVSILRSHQPTSSQIRSQSPNRPSISNSPVNNNGKYLYIPLLDMGRMDANKMRKLEEIGITCVVPLQGNNTMTQMGIPIMSLRGDMAISQHVPWDSVLPMGPISQATLNEPGNGNNRINSFSNNNNNNNTSSNNNGGASF</sequence>
<keyword evidence="1" id="KW-0479">Metal-binding</keyword>
<feature type="compositionally biased region" description="Polar residues" evidence="2">
    <location>
        <begin position="1048"/>
        <end position="1057"/>
    </location>
</feature>
<feature type="region of interest" description="Disordered" evidence="2">
    <location>
        <begin position="1280"/>
        <end position="1312"/>
    </location>
</feature>
<keyword evidence="1" id="KW-0862">Zinc</keyword>
<feature type="compositionally biased region" description="Low complexity" evidence="2">
    <location>
        <begin position="182"/>
        <end position="197"/>
    </location>
</feature>
<dbReference type="Pfam" id="PF13912">
    <property type="entry name" value="zf-C2H2_6"/>
    <property type="match status" value="1"/>
</dbReference>
<feature type="region of interest" description="Disordered" evidence="2">
    <location>
        <begin position="379"/>
        <end position="418"/>
    </location>
</feature>
<feature type="region of interest" description="Disordered" evidence="2">
    <location>
        <begin position="736"/>
        <end position="833"/>
    </location>
</feature>
<dbReference type="SMART" id="SM00355">
    <property type="entry name" value="ZnF_C2H2"/>
    <property type="match status" value="3"/>
</dbReference>
<evidence type="ECO:0000259" key="3">
    <source>
        <dbReference type="PROSITE" id="PS50157"/>
    </source>
</evidence>
<keyword evidence="5" id="KW-1185">Reference proteome</keyword>
<feature type="compositionally biased region" description="Polar residues" evidence="2">
    <location>
        <begin position="1294"/>
        <end position="1310"/>
    </location>
</feature>
<feature type="region of interest" description="Disordered" evidence="2">
    <location>
        <begin position="592"/>
        <end position="682"/>
    </location>
</feature>
<feature type="region of interest" description="Disordered" evidence="2">
    <location>
        <begin position="568"/>
        <end position="587"/>
    </location>
</feature>
<feature type="region of interest" description="Disordered" evidence="2">
    <location>
        <begin position="847"/>
        <end position="902"/>
    </location>
</feature>
<feature type="compositionally biased region" description="Basic and acidic residues" evidence="2">
    <location>
        <begin position="593"/>
        <end position="605"/>
    </location>
</feature>
<dbReference type="EMBL" id="LNIX01000001">
    <property type="protein sequence ID" value="OXA63945.1"/>
    <property type="molecule type" value="Genomic_DNA"/>
</dbReference>
<feature type="compositionally biased region" description="Basic residues" evidence="2">
    <location>
        <begin position="170"/>
        <end position="181"/>
    </location>
</feature>